<dbReference type="Proteomes" id="UP000663720">
    <property type="component" value="Chromosome"/>
</dbReference>
<reference evidence="1" key="1">
    <citation type="journal article" date="2021" name="Microb. Physiol.">
        <title>Proteogenomic Insights into the Physiology of Marine, Sulfate-Reducing, Filamentous Desulfonema limicola and Desulfonema magnum.</title>
        <authorList>
            <person name="Schnaars V."/>
            <person name="Wohlbrand L."/>
            <person name="Scheve S."/>
            <person name="Hinrichs C."/>
            <person name="Reinhardt R."/>
            <person name="Rabus R."/>
        </authorList>
    </citation>
    <scope>NUCLEOTIDE SEQUENCE</scope>
    <source>
        <strain evidence="1">5ac10</strain>
    </source>
</reference>
<sequence>MVFSWHPYCGSIPVINKFKIILPFANLIQRSSRDRKIKWPSYLNQFLN</sequence>
<gene>
    <name evidence="1" type="ORF">dnl_56530</name>
</gene>
<accession>A0A975BD16</accession>
<evidence type="ECO:0000313" key="2">
    <source>
        <dbReference type="Proteomes" id="UP000663720"/>
    </source>
</evidence>
<dbReference type="EMBL" id="CP061799">
    <property type="protein sequence ID" value="QTA83257.1"/>
    <property type="molecule type" value="Genomic_DNA"/>
</dbReference>
<dbReference type="AlphaFoldDB" id="A0A975BD16"/>
<proteinExistence type="predicted"/>
<name>A0A975BD16_9BACT</name>
<organism evidence="1 2">
    <name type="scientific">Desulfonema limicola</name>
    <dbReference type="NCBI Taxonomy" id="45656"/>
    <lineage>
        <taxon>Bacteria</taxon>
        <taxon>Pseudomonadati</taxon>
        <taxon>Thermodesulfobacteriota</taxon>
        <taxon>Desulfobacteria</taxon>
        <taxon>Desulfobacterales</taxon>
        <taxon>Desulfococcaceae</taxon>
        <taxon>Desulfonema</taxon>
    </lineage>
</organism>
<dbReference type="KEGG" id="dli:dnl_56530"/>
<keyword evidence="2" id="KW-1185">Reference proteome</keyword>
<evidence type="ECO:0000313" key="1">
    <source>
        <dbReference type="EMBL" id="QTA83257.1"/>
    </source>
</evidence>
<protein>
    <submittedName>
        <fullName evidence="1">Uncharacterized protein</fullName>
    </submittedName>
</protein>